<dbReference type="KEGG" id="vra:111242482"/>
<dbReference type="STRING" id="3916.A0A3Q0FDA6"/>
<proteinExistence type="predicted"/>
<dbReference type="Pfam" id="PF14223">
    <property type="entry name" value="Retrotran_gag_2"/>
    <property type="match status" value="1"/>
</dbReference>
<reference evidence="2" key="1">
    <citation type="journal article" date="2014" name="Nat. Commun.">
        <title>Genome sequence of mungbean and insights into evolution within Vigna species.</title>
        <authorList>
            <person name="Kang Y.J."/>
            <person name="Kim S.K."/>
            <person name="Kim M.Y."/>
            <person name="Lestari P."/>
            <person name="Kim K.H."/>
            <person name="Ha B.K."/>
            <person name="Jun T.H."/>
            <person name="Hwang W.J."/>
            <person name="Lee T."/>
            <person name="Lee J."/>
            <person name="Shim S."/>
            <person name="Yoon M.Y."/>
            <person name="Jang Y.E."/>
            <person name="Han K.S."/>
            <person name="Taeprayoon P."/>
            <person name="Yoon N."/>
            <person name="Somta P."/>
            <person name="Tanya P."/>
            <person name="Kim K.S."/>
            <person name="Gwag J.G."/>
            <person name="Moon J.K."/>
            <person name="Lee Y.H."/>
            <person name="Park B.S."/>
            <person name="Bombarely A."/>
            <person name="Doyle J.J."/>
            <person name="Jackson S.A."/>
            <person name="Schafleitner R."/>
            <person name="Srinives P."/>
            <person name="Varshney R.K."/>
            <person name="Lee S.H."/>
        </authorList>
    </citation>
    <scope>NUCLEOTIDE SEQUENCE [LARGE SCALE GENOMIC DNA]</scope>
    <source>
        <strain evidence="2">cv. VC1973A</strain>
    </source>
</reference>
<reference evidence="3" key="2">
    <citation type="submission" date="2025-08" db="UniProtKB">
        <authorList>
            <consortium name="RefSeq"/>
        </authorList>
    </citation>
    <scope>IDENTIFICATION</scope>
    <source>
        <tissue evidence="3">Leaf</tissue>
    </source>
</reference>
<dbReference type="RefSeq" id="XP_022641626.1">
    <property type="nucleotide sequence ID" value="XM_022785905.1"/>
</dbReference>
<dbReference type="Proteomes" id="UP000087766">
    <property type="component" value="Chromosome 9"/>
</dbReference>
<feature type="compositionally biased region" description="Basic residues" evidence="1">
    <location>
        <begin position="212"/>
        <end position="226"/>
    </location>
</feature>
<dbReference type="GeneID" id="111242482"/>
<keyword evidence="2" id="KW-1185">Reference proteome</keyword>
<sequence>MENFLCAKGLWNLIKNGVEEPVEGTILSSEESEQLEKSRIEDHKVNEESEQLEKSRIEDHKVKHFLFRAIDRSIFEQILDRSTSQMVWDSLKRKYGGNDRVKKSMLNALRREFELLEMTEIETITEYFARVMAVANKMRSNGELMPDSKVVEKILRTLTPCFTYIVVSIEESKDTETMSIDELQSSLVVHEQKFKKVYQDNEQVLTSESSRGRGRGTYRGRGRGRGRQFSLKATVPPLGTFSV</sequence>
<feature type="region of interest" description="Disordered" evidence="1">
    <location>
        <begin position="27"/>
        <end position="52"/>
    </location>
</feature>
<dbReference type="AlphaFoldDB" id="A0A3Q0FDA6"/>
<dbReference type="PANTHER" id="PTHR35317:SF27">
    <property type="entry name" value="RETROVIRUS-RELATED POL POLYPROTEIN FROM TRANSPOSON TNT 1-94"/>
    <property type="match status" value="1"/>
</dbReference>
<feature type="compositionally biased region" description="Basic and acidic residues" evidence="1">
    <location>
        <begin position="34"/>
        <end position="52"/>
    </location>
</feature>
<protein>
    <submittedName>
        <fullName evidence="3">Uncharacterized protein LOC111242482</fullName>
    </submittedName>
</protein>
<evidence type="ECO:0000313" key="3">
    <source>
        <dbReference type="RefSeq" id="XP_022641626.1"/>
    </source>
</evidence>
<dbReference type="OrthoDB" id="843347at2759"/>
<evidence type="ECO:0000313" key="2">
    <source>
        <dbReference type="Proteomes" id="UP000087766"/>
    </source>
</evidence>
<evidence type="ECO:0000256" key="1">
    <source>
        <dbReference type="SAM" id="MobiDB-lite"/>
    </source>
</evidence>
<gene>
    <name evidence="3" type="primary">LOC111242482</name>
</gene>
<organism evidence="2 3">
    <name type="scientific">Vigna radiata var. radiata</name>
    <name type="common">Mung bean</name>
    <name type="synonym">Phaseolus aureus</name>
    <dbReference type="NCBI Taxonomy" id="3916"/>
    <lineage>
        <taxon>Eukaryota</taxon>
        <taxon>Viridiplantae</taxon>
        <taxon>Streptophyta</taxon>
        <taxon>Embryophyta</taxon>
        <taxon>Tracheophyta</taxon>
        <taxon>Spermatophyta</taxon>
        <taxon>Magnoliopsida</taxon>
        <taxon>eudicotyledons</taxon>
        <taxon>Gunneridae</taxon>
        <taxon>Pentapetalae</taxon>
        <taxon>rosids</taxon>
        <taxon>fabids</taxon>
        <taxon>Fabales</taxon>
        <taxon>Fabaceae</taxon>
        <taxon>Papilionoideae</taxon>
        <taxon>50 kb inversion clade</taxon>
        <taxon>NPAAA clade</taxon>
        <taxon>indigoferoid/millettioid clade</taxon>
        <taxon>Phaseoleae</taxon>
        <taxon>Vigna</taxon>
    </lineage>
</organism>
<dbReference type="PANTHER" id="PTHR35317">
    <property type="entry name" value="OS04G0629600 PROTEIN"/>
    <property type="match status" value="1"/>
</dbReference>
<feature type="region of interest" description="Disordered" evidence="1">
    <location>
        <begin position="205"/>
        <end position="226"/>
    </location>
</feature>
<name>A0A3Q0FDA6_VIGRR</name>
<accession>A0A3Q0FDA6</accession>